<evidence type="ECO:0000256" key="1">
    <source>
        <dbReference type="SAM" id="Phobius"/>
    </source>
</evidence>
<keyword evidence="3" id="KW-1185">Reference proteome</keyword>
<dbReference type="OrthoDB" id="9905345at2"/>
<name>A0A521FPA1_9RHOB</name>
<dbReference type="Proteomes" id="UP000316030">
    <property type="component" value="Unassembled WGS sequence"/>
</dbReference>
<accession>A0A521FPA1</accession>
<keyword evidence="1" id="KW-1133">Transmembrane helix</keyword>
<sequence>MPAYRLRYRNLSGPDPMTPITAQLDAASEQAAIAALKAQHSGQDLRIERVTSDIPAPRKRRSRNEWIILALVLTIGAVHLANRWLR</sequence>
<organism evidence="2 3">
    <name type="scientific">Thalassovita litoralis</name>
    <dbReference type="NCBI Taxonomy" id="1010611"/>
    <lineage>
        <taxon>Bacteria</taxon>
        <taxon>Pseudomonadati</taxon>
        <taxon>Pseudomonadota</taxon>
        <taxon>Alphaproteobacteria</taxon>
        <taxon>Rhodobacterales</taxon>
        <taxon>Roseobacteraceae</taxon>
        <taxon>Thalassovita</taxon>
    </lineage>
</organism>
<evidence type="ECO:0000313" key="2">
    <source>
        <dbReference type="EMBL" id="SMO97984.1"/>
    </source>
</evidence>
<dbReference type="AlphaFoldDB" id="A0A521FPA1"/>
<dbReference type="RefSeq" id="WP_142494812.1">
    <property type="nucleotide sequence ID" value="NZ_FXTO01000040.1"/>
</dbReference>
<gene>
    <name evidence="2" type="ORF">SAMN06265173_14010</name>
</gene>
<feature type="transmembrane region" description="Helical" evidence="1">
    <location>
        <begin position="66"/>
        <end position="85"/>
    </location>
</feature>
<keyword evidence="1" id="KW-0472">Membrane</keyword>
<keyword evidence="1" id="KW-0812">Transmembrane</keyword>
<evidence type="ECO:0000313" key="3">
    <source>
        <dbReference type="Proteomes" id="UP000316030"/>
    </source>
</evidence>
<protein>
    <submittedName>
        <fullName evidence="2">Uncharacterized protein</fullName>
    </submittedName>
</protein>
<proteinExistence type="predicted"/>
<reference evidence="2 3" key="1">
    <citation type="submission" date="2017-05" db="EMBL/GenBank/DDBJ databases">
        <authorList>
            <person name="Varghese N."/>
            <person name="Submissions S."/>
        </authorList>
    </citation>
    <scope>NUCLEOTIDE SEQUENCE [LARGE SCALE GENOMIC DNA]</scope>
    <source>
        <strain evidence="2 3">DSM 29506</strain>
    </source>
</reference>
<dbReference type="EMBL" id="FXTO01000040">
    <property type="protein sequence ID" value="SMO97984.1"/>
    <property type="molecule type" value="Genomic_DNA"/>
</dbReference>